<dbReference type="Pfam" id="PF08707">
    <property type="entry name" value="PriCT_2"/>
    <property type="match status" value="1"/>
</dbReference>
<dbReference type="RefSeq" id="WP_004564494.1">
    <property type="nucleotide sequence ID" value="NZ_AEKL01000005.1"/>
</dbReference>
<evidence type="ECO:0000313" key="3">
    <source>
        <dbReference type="EMBL" id="EFQ54103.1"/>
    </source>
</evidence>
<dbReference type="SUPFAM" id="SSF52540">
    <property type="entry name" value="P-loop containing nucleoside triphosphate hydrolases"/>
    <property type="match status" value="1"/>
</dbReference>
<reference evidence="3 4" key="1">
    <citation type="submission" date="2010-10" db="EMBL/GenBank/DDBJ databases">
        <authorList>
            <person name="Durkin A.S."/>
            <person name="Madupu R."/>
            <person name="Torralba M."/>
            <person name="Gillis M."/>
            <person name="Methe B."/>
            <person name="Sutton G."/>
            <person name="Nelson K.E."/>
        </authorList>
    </citation>
    <scope>NUCLEOTIDE SEQUENCE [LARGE SCALE GENOMIC DNA]</scope>
    <source>
        <strain evidence="3 4">PB013-T2-3</strain>
    </source>
</reference>
<feature type="domain" description="Primase C-terminal 2" evidence="2">
    <location>
        <begin position="9"/>
        <end position="81"/>
    </location>
</feature>
<dbReference type="InterPro" id="IPR014819">
    <property type="entry name" value="PriCT_2"/>
</dbReference>
<dbReference type="EMBL" id="AEKL01000005">
    <property type="protein sequence ID" value="EFQ54103.1"/>
    <property type="molecule type" value="Genomic_DNA"/>
</dbReference>
<dbReference type="eggNOG" id="COG3598">
    <property type="taxonomic scope" value="Bacteria"/>
</dbReference>
<dbReference type="OrthoDB" id="9805141at2"/>
<sequence length="750" mass="85113">MDEQFDLRPLLDYIDPASCSYAEWAQVGMALKHEGYSVSDWDQWSQRDGDRYHAGECERKWRTFKEAAGSVVTGATITQMAKNAGWQPASHDDEILDWDSALEVDDLDRGYRLIDTDYIKGTKLQEPKNWNPVDQIKRFVQALYKPEDYINYVTQAYPKEEKNGTTKWVPSGNGVYTRTAGDLLKALDSCKGDISMVFGDPNPQAGAWMRINPLDGDGIKNANVAKFEYALVESDSLELERQNELFRKLKLPIATLTYSAGKSLHALVKIDAKNKYEYQERVQYLYTVLNQNGIEIDTQDKNPSRLSRLPGFERNGDKQFLVDSNIGLEDWASWKDYIEDLNDNLPDIENLNDLFDKPIHLAPELIHGILRLGHKMLFAAPSKAGKSFGLMQLAIAIAEGTTWNGFQCEQGRVLYVNLEIDPNSAKKRLVDIYKAMGINHNNIKNIDMWNLRGKTTPMDKLTPKLIRRAQDGHYSAIIIDPIYKVLTGDENSASDMAKFVNQFDKIATELGSSVIYAHHFSKGAQGGKSSMERSSGSGVFSRDPDSILTATPLPVDENLRTTHVIDEECHFIAGEIAKYNPDHQVPEADMMNTRKMDDHLMSAFVDLPNKQVLLQQIAKKRQQVKEQAALHTAWRLEGTLREFPSFRPISYWFKYPVYEVDHKLDTVAIENPLEAQKQKWKTGVQNANQSKHDKTQSDLEEAFNILNDGSDSVAATQMAAYLEVKRTAIYYRVKQNPNYEIVDGNVTKKK</sequence>
<dbReference type="Proteomes" id="UP000003070">
    <property type="component" value="Unassembled WGS sequence"/>
</dbReference>
<gene>
    <name evidence="3" type="ORF">HMPREF9265_1629</name>
</gene>
<protein>
    <submittedName>
        <fullName evidence="3">Primase C terminal 2 (PriCT-2)</fullName>
    </submittedName>
</protein>
<evidence type="ECO:0000259" key="2">
    <source>
        <dbReference type="Pfam" id="PF08707"/>
    </source>
</evidence>
<dbReference type="CDD" id="cd01125">
    <property type="entry name" value="RepA_RSF1010_like"/>
    <property type="match status" value="1"/>
</dbReference>
<evidence type="ECO:0000256" key="1">
    <source>
        <dbReference type="SAM" id="MobiDB-lite"/>
    </source>
</evidence>
<dbReference type="GO" id="GO:0016817">
    <property type="term" value="F:hydrolase activity, acting on acid anhydrides"/>
    <property type="evidence" value="ECO:0007669"/>
    <property type="project" value="InterPro"/>
</dbReference>
<dbReference type="InterPro" id="IPR027417">
    <property type="entry name" value="P-loop_NTPase"/>
</dbReference>
<name>E3C5A3_9LACO</name>
<accession>E3C5A3</accession>
<dbReference type="Gene3D" id="3.40.50.300">
    <property type="entry name" value="P-loop containing nucleotide triphosphate hydrolases"/>
    <property type="match status" value="1"/>
</dbReference>
<proteinExistence type="predicted"/>
<feature type="region of interest" description="Disordered" evidence="1">
    <location>
        <begin position="523"/>
        <end position="545"/>
    </location>
</feature>
<organism evidence="3 4">
    <name type="scientific">Limosilactobacillus oris PB013-T2-3</name>
    <dbReference type="NCBI Taxonomy" id="908339"/>
    <lineage>
        <taxon>Bacteria</taxon>
        <taxon>Bacillati</taxon>
        <taxon>Bacillota</taxon>
        <taxon>Bacilli</taxon>
        <taxon>Lactobacillales</taxon>
        <taxon>Lactobacillaceae</taxon>
        <taxon>Limosilactobacillus</taxon>
    </lineage>
</organism>
<dbReference type="AlphaFoldDB" id="E3C5A3"/>
<dbReference type="InterPro" id="IPR038724">
    <property type="entry name" value="RepA"/>
</dbReference>
<evidence type="ECO:0000313" key="4">
    <source>
        <dbReference type="Proteomes" id="UP000003070"/>
    </source>
</evidence>
<comment type="caution">
    <text evidence="3">The sequence shown here is derived from an EMBL/GenBank/DDBJ whole genome shotgun (WGS) entry which is preliminary data.</text>
</comment>
<dbReference type="Pfam" id="PF13481">
    <property type="entry name" value="AAA_25"/>
    <property type="match status" value="1"/>
</dbReference>